<reference evidence="3 4" key="1">
    <citation type="submission" date="2019-08" db="EMBL/GenBank/DDBJ databases">
        <title>In-depth cultivation of the pig gut microbiome towards novel bacterial diversity and tailored functional studies.</title>
        <authorList>
            <person name="Wylensek D."/>
            <person name="Hitch T.C.A."/>
            <person name="Clavel T."/>
        </authorList>
    </citation>
    <scope>NUCLEOTIDE SEQUENCE [LARGE SCALE GENOMIC DNA]</scope>
    <source>
        <strain evidence="3 4">WB03_NA08</strain>
    </source>
</reference>
<name>A0A6N7W411_9ACTO</name>
<dbReference type="AlphaFoldDB" id="A0A6N7W411"/>
<evidence type="ECO:0000313" key="3">
    <source>
        <dbReference type="EMBL" id="MSS84141.1"/>
    </source>
</evidence>
<organism evidence="3 4">
    <name type="scientific">Scrofimicrobium canadense</name>
    <dbReference type="NCBI Taxonomy" id="2652290"/>
    <lineage>
        <taxon>Bacteria</taxon>
        <taxon>Bacillati</taxon>
        <taxon>Actinomycetota</taxon>
        <taxon>Actinomycetes</taxon>
        <taxon>Actinomycetales</taxon>
        <taxon>Actinomycetaceae</taxon>
        <taxon>Scrofimicrobium</taxon>
    </lineage>
</organism>
<evidence type="ECO:0000259" key="2">
    <source>
        <dbReference type="Pfam" id="PF25591"/>
    </source>
</evidence>
<dbReference type="EMBL" id="VULO01000005">
    <property type="protein sequence ID" value="MSS84141.1"/>
    <property type="molecule type" value="Genomic_DNA"/>
</dbReference>
<accession>A0A6N7W411</accession>
<evidence type="ECO:0000313" key="4">
    <source>
        <dbReference type="Proteomes" id="UP000470875"/>
    </source>
</evidence>
<keyword evidence="1" id="KW-0472">Membrane</keyword>
<evidence type="ECO:0000256" key="1">
    <source>
        <dbReference type="SAM" id="Phobius"/>
    </source>
</evidence>
<dbReference type="Pfam" id="PF25591">
    <property type="entry name" value="LRV_2"/>
    <property type="match status" value="1"/>
</dbReference>
<feature type="domain" description="Leucine rich repeat variant" evidence="2">
    <location>
        <begin position="2"/>
        <end position="50"/>
    </location>
</feature>
<dbReference type="InterPro" id="IPR057893">
    <property type="entry name" value="LRV_2"/>
</dbReference>
<dbReference type="Proteomes" id="UP000470875">
    <property type="component" value="Unassembled WGS sequence"/>
</dbReference>
<feature type="transmembrane region" description="Helical" evidence="1">
    <location>
        <begin position="86"/>
        <end position="112"/>
    </location>
</feature>
<sequence length="181" mass="20540">MTDALVLATIAEQHPELAPHIAAHPQLYPGLREWLIALEDPRVDQALGIRREKPVEAPPPIQPHQSTSAAPPARLVFRFDGSAGSYVATALLAFLITAITLGILFPYANILLQKWRCEHTYINGMRLRFTGTLGGIMGHWIVWLLLTIITLGIYSFWVVPRYTRWIVEHQEVDQRNLVRQF</sequence>
<keyword evidence="4" id="KW-1185">Reference proteome</keyword>
<gene>
    <name evidence="3" type="ORF">FYJ24_05040</name>
</gene>
<protein>
    <submittedName>
        <fullName evidence="3">DUF898 domain-containing protein</fullName>
    </submittedName>
</protein>
<keyword evidence="1" id="KW-1133">Transmembrane helix</keyword>
<feature type="transmembrane region" description="Helical" evidence="1">
    <location>
        <begin position="133"/>
        <end position="157"/>
    </location>
</feature>
<comment type="caution">
    <text evidence="3">The sequence shown here is derived from an EMBL/GenBank/DDBJ whole genome shotgun (WGS) entry which is preliminary data.</text>
</comment>
<proteinExistence type="predicted"/>
<keyword evidence="1" id="KW-0812">Transmembrane</keyword>
<dbReference type="Pfam" id="PF05987">
    <property type="entry name" value="DUF898"/>
    <property type="match status" value="1"/>
</dbReference>
<dbReference type="InterPro" id="IPR010295">
    <property type="entry name" value="DUF898"/>
</dbReference>